<sequence>MPKTLKTIVIFAMVPTLAMFVCSTFSVVTAVPQQGTSSDDEAGVVDEQSNFVRFVYSEMSPVYRCNNSLECPADFGFTRCENHLCMCDENFYQVLNKTSETTYCRLCSLFQESCAVTQCCENPHATFCFNGLCVCRPGMDEECLLLIYRGRYTPTLGIQLANTLSVSFAFVFLAITFIAVVRKTLFRCSFCRCDSMSRVGSDSSLNEFVKQKMQNRPPCYDDIEKDRKVPIADCSTSVCTNHHQPPPEYGAIHFGRTGTVLHGSLNPSLSISDEVEMNTAPPNYSTFTTVTEITQTTTAETPTFRINDEIILTQPIYTNREFLRLA</sequence>
<reference evidence="2 3" key="1">
    <citation type="submission" date="2019-08" db="EMBL/GenBank/DDBJ databases">
        <title>The genome of the soybean aphid Biotype 1, its phylome, world population structure and adaptation to the North American continent.</title>
        <authorList>
            <person name="Giordano R."/>
            <person name="Donthu R.K."/>
            <person name="Hernandez A.G."/>
            <person name="Wright C.L."/>
            <person name="Zimin A.V."/>
        </authorList>
    </citation>
    <scope>NUCLEOTIDE SEQUENCE [LARGE SCALE GENOMIC DNA]</scope>
    <source>
        <tissue evidence="2">Whole aphids</tissue>
    </source>
</reference>
<keyword evidence="1" id="KW-0472">Membrane</keyword>
<dbReference type="OrthoDB" id="6612212at2759"/>
<evidence type="ECO:0000313" key="3">
    <source>
        <dbReference type="Proteomes" id="UP000475862"/>
    </source>
</evidence>
<keyword evidence="1" id="KW-1133">Transmembrane helix</keyword>
<proteinExistence type="predicted"/>
<dbReference type="EMBL" id="VYZN01000038">
    <property type="protein sequence ID" value="KAE9532757.1"/>
    <property type="molecule type" value="Genomic_DNA"/>
</dbReference>
<feature type="transmembrane region" description="Helical" evidence="1">
    <location>
        <begin position="160"/>
        <end position="181"/>
    </location>
</feature>
<evidence type="ECO:0000313" key="2">
    <source>
        <dbReference type="EMBL" id="KAE9532757.1"/>
    </source>
</evidence>
<keyword evidence="3" id="KW-1185">Reference proteome</keyword>
<organism evidence="2 3">
    <name type="scientific">Aphis glycines</name>
    <name type="common">Soybean aphid</name>
    <dbReference type="NCBI Taxonomy" id="307491"/>
    <lineage>
        <taxon>Eukaryota</taxon>
        <taxon>Metazoa</taxon>
        <taxon>Ecdysozoa</taxon>
        <taxon>Arthropoda</taxon>
        <taxon>Hexapoda</taxon>
        <taxon>Insecta</taxon>
        <taxon>Pterygota</taxon>
        <taxon>Neoptera</taxon>
        <taxon>Paraneoptera</taxon>
        <taxon>Hemiptera</taxon>
        <taxon>Sternorrhyncha</taxon>
        <taxon>Aphidomorpha</taxon>
        <taxon>Aphidoidea</taxon>
        <taxon>Aphididae</taxon>
        <taxon>Aphidini</taxon>
        <taxon>Aphis</taxon>
        <taxon>Aphis</taxon>
    </lineage>
</organism>
<name>A0A6G0TGZ4_APHGL</name>
<dbReference type="Proteomes" id="UP000475862">
    <property type="component" value="Unassembled WGS sequence"/>
</dbReference>
<evidence type="ECO:0000256" key="1">
    <source>
        <dbReference type="SAM" id="Phobius"/>
    </source>
</evidence>
<feature type="transmembrane region" description="Helical" evidence="1">
    <location>
        <begin position="7"/>
        <end position="31"/>
    </location>
</feature>
<protein>
    <submittedName>
        <fullName evidence="2">Uncharacterized protein</fullName>
    </submittedName>
</protein>
<gene>
    <name evidence="2" type="ORF">AGLY_009838</name>
</gene>
<accession>A0A6G0TGZ4</accession>
<comment type="caution">
    <text evidence="2">The sequence shown here is derived from an EMBL/GenBank/DDBJ whole genome shotgun (WGS) entry which is preliminary data.</text>
</comment>
<dbReference type="AlphaFoldDB" id="A0A6G0TGZ4"/>
<keyword evidence="1" id="KW-0812">Transmembrane</keyword>